<dbReference type="AlphaFoldDB" id="A0A241Q0I7"/>
<accession>A0A241Q0I7</accession>
<proteinExistence type="predicted"/>
<name>A0A241Q0I7_FUSNP</name>
<dbReference type="EMBL" id="CP022123">
    <property type="protein sequence ID" value="ASG28304.1"/>
    <property type="molecule type" value="Genomic_DNA"/>
</dbReference>
<sequence length="444" mass="51713">MLNVNRNRNNNRKEKLLKMKRKIKIFSRKKKKYIPKIIIEEIKEKIKKNSEMLNFLLEKNFYSNDNIKNEIITIEIPEIFSLIKKPDKVFEILQKIINAFKKGVKEIEFDYSKNIELEIGAVSLKNVICLDILRQGVTIGGNFPGCNDLDDDGAIKEKYNQSFELLVFSGLFKKLRMNEKDFIKSQNYYKPLTLPLIGGGKTPIMISCKTFPLGKIEHEITKYFNKALQNINKELNENGERLFDKIIGEVIANCQEHSGEFNQYFCSGHYSKINANIGNYQLTIFNFGQSIAEGFKNSIIPPKVKERMDELLNKHISYFKIFSNWDENALLTLFSLQDRVSRLYDDRKTRGTGTVRFLEAFQNVGGCSCEYCSTMTIISGNSQIIINNDDEICKIENKQISFNKEKSLDYKPDERYVKKLERYFPGTIISLNIFLDRNWLEDKN</sequence>
<protein>
    <submittedName>
        <fullName evidence="1">Uncharacterized protein</fullName>
    </submittedName>
</protein>
<dbReference type="Proteomes" id="UP000197638">
    <property type="component" value="Chromosome"/>
</dbReference>
<evidence type="ECO:0000313" key="2">
    <source>
        <dbReference type="Proteomes" id="UP000197638"/>
    </source>
</evidence>
<evidence type="ECO:0000313" key="1">
    <source>
        <dbReference type="EMBL" id="ASG28304.1"/>
    </source>
</evidence>
<reference evidence="1 2" key="1">
    <citation type="submission" date="2017-06" db="EMBL/GenBank/DDBJ databases">
        <title>Genome sequencing of Fusobacterium nucleatum subsp. polymorphum KCOM 1275 (=ChDC F310).</title>
        <authorList>
            <person name="Kook J.-K."/>
            <person name="Park S.-N."/>
            <person name="Lim Y.K."/>
            <person name="Roh H."/>
        </authorList>
    </citation>
    <scope>NUCLEOTIDE SEQUENCE [LARGE SCALE GENOMIC DNA]</scope>
    <source>
        <strain evidence="1 2">KCOM 1275</strain>
    </source>
</reference>
<dbReference type="RefSeq" id="WP_005900782.1">
    <property type="nucleotide sequence ID" value="NZ_CP022123.1"/>
</dbReference>
<organism evidence="1 2">
    <name type="scientific">Fusobacterium nucleatum subsp. polymorphum</name>
    <name type="common">Fusobacterium polymorphum</name>
    <dbReference type="NCBI Taxonomy" id="76857"/>
    <lineage>
        <taxon>Bacteria</taxon>
        <taxon>Fusobacteriati</taxon>
        <taxon>Fusobacteriota</taxon>
        <taxon>Fusobacteriia</taxon>
        <taxon>Fusobacteriales</taxon>
        <taxon>Fusobacteriaceae</taxon>
        <taxon>Fusobacterium</taxon>
    </lineage>
</organism>
<gene>
    <name evidence="1" type="ORF">CBG61_04760</name>
</gene>